<keyword evidence="10" id="KW-1185">Reference proteome</keyword>
<feature type="transmembrane region" description="Helical" evidence="7">
    <location>
        <begin position="32"/>
        <end position="51"/>
    </location>
</feature>
<feature type="transmembrane region" description="Helical" evidence="7">
    <location>
        <begin position="176"/>
        <end position="195"/>
    </location>
</feature>
<dbReference type="GO" id="GO:0005886">
    <property type="term" value="C:plasma membrane"/>
    <property type="evidence" value="ECO:0007669"/>
    <property type="project" value="UniProtKB-SubCell"/>
</dbReference>
<evidence type="ECO:0000256" key="5">
    <source>
        <dbReference type="ARBA" id="ARBA00022989"/>
    </source>
</evidence>
<evidence type="ECO:0000313" key="10">
    <source>
        <dbReference type="Proteomes" id="UP000595373"/>
    </source>
</evidence>
<protein>
    <submittedName>
        <fullName evidence="9">Trimeric intracellular cation channel family protein</fullName>
    </submittedName>
</protein>
<gene>
    <name evidence="9" type="ORF">JFL49_00990</name>
</gene>
<evidence type="ECO:0000256" key="6">
    <source>
        <dbReference type="ARBA" id="ARBA00023136"/>
    </source>
</evidence>
<dbReference type="PANTHER" id="PTHR30506">
    <property type="entry name" value="INNER MEMBRANE PROTEIN"/>
    <property type="match status" value="1"/>
</dbReference>
<feature type="transmembrane region" description="Helical" evidence="7">
    <location>
        <begin position="63"/>
        <end position="80"/>
    </location>
</feature>
<feature type="transmembrane region" description="Helical" evidence="7">
    <location>
        <begin position="117"/>
        <end position="138"/>
    </location>
</feature>
<dbReference type="InterPro" id="IPR005115">
    <property type="entry name" value="Gly_transporter"/>
</dbReference>
<evidence type="ECO:0000256" key="4">
    <source>
        <dbReference type="ARBA" id="ARBA00022692"/>
    </source>
</evidence>
<sequence>MLSVFNFIDLLGTFIFALSGAVAGVKKQFDLFGVFVVSAVTAIGGGIIRDLCLSATPPAGLENIAYLLIILLAVCCVSFFQEKITSFSKVSNLLDAVGLGFFAAFGANKTWYLTENIQLSIILGCISAVGGGCIRDILTAKPPLIFQSEIYASAAIVGATIELLGSTGLISPLLSPWLAIITCTLIRMLAIKYRIQFPFIKNKSL</sequence>
<keyword evidence="3" id="KW-1003">Cell membrane</keyword>
<reference evidence="9 10" key="1">
    <citation type="submission" date="2020-12" db="EMBL/GenBank/DDBJ databases">
        <title>ASc-MMNZ-VFA-070.</title>
        <authorList>
            <person name="Schryvers A."/>
            <person name="Mostafa Nazari M."/>
            <person name="Farshchi Andisi V."/>
            <person name="Timsit E."/>
            <person name="Walter Morck D."/>
        </authorList>
    </citation>
    <scope>NUCLEOTIDE SEQUENCE [LARGE SCALE GENOMIC DNA]</scope>
    <source>
        <strain evidence="9 10">ASc-MMNZ-VFA-070</strain>
    </source>
</reference>
<proteinExistence type="inferred from homology"/>
<dbReference type="AlphaFoldDB" id="A0A9Q6Z1U2"/>
<evidence type="ECO:0000256" key="2">
    <source>
        <dbReference type="ARBA" id="ARBA00008193"/>
    </source>
</evidence>
<name>A0A9Q6Z1U2_HISSO</name>
<keyword evidence="6 7" id="KW-0472">Membrane</keyword>
<evidence type="ECO:0000256" key="3">
    <source>
        <dbReference type="ARBA" id="ARBA00022475"/>
    </source>
</evidence>
<feature type="transmembrane region" description="Helical" evidence="7">
    <location>
        <begin position="6"/>
        <end position="25"/>
    </location>
</feature>
<dbReference type="PANTHER" id="PTHR30506:SF3">
    <property type="entry name" value="UPF0126 INNER MEMBRANE PROTEIN YADS-RELATED"/>
    <property type="match status" value="1"/>
</dbReference>
<keyword evidence="4 7" id="KW-0812">Transmembrane</keyword>
<feature type="domain" description="Glycine transporter" evidence="8">
    <location>
        <begin position="93"/>
        <end position="161"/>
    </location>
</feature>
<organism evidence="9 10">
    <name type="scientific">Histophilus somni</name>
    <name type="common">Haemophilus somnus</name>
    <dbReference type="NCBI Taxonomy" id="731"/>
    <lineage>
        <taxon>Bacteria</taxon>
        <taxon>Pseudomonadati</taxon>
        <taxon>Pseudomonadota</taxon>
        <taxon>Gammaproteobacteria</taxon>
        <taxon>Pasteurellales</taxon>
        <taxon>Pasteurellaceae</taxon>
        <taxon>Histophilus</taxon>
    </lineage>
</organism>
<keyword evidence="5 7" id="KW-1133">Transmembrane helix</keyword>
<evidence type="ECO:0000259" key="8">
    <source>
        <dbReference type="Pfam" id="PF03458"/>
    </source>
</evidence>
<comment type="subcellular location">
    <subcellularLocation>
        <location evidence="1">Cell membrane</location>
        <topology evidence="1">Multi-pass membrane protein</topology>
    </subcellularLocation>
</comment>
<dbReference type="RefSeq" id="WP_075293990.1">
    <property type="nucleotide sequence ID" value="NZ_CP018802.1"/>
</dbReference>
<feature type="domain" description="Glycine transporter" evidence="8">
    <location>
        <begin position="7"/>
        <end position="81"/>
    </location>
</feature>
<dbReference type="OrthoDB" id="9791874at2"/>
<comment type="similarity">
    <text evidence="2">Belongs to the UPF0126 family.</text>
</comment>
<evidence type="ECO:0000313" key="9">
    <source>
        <dbReference type="EMBL" id="QQF82531.1"/>
    </source>
</evidence>
<evidence type="ECO:0000256" key="7">
    <source>
        <dbReference type="SAM" id="Phobius"/>
    </source>
</evidence>
<dbReference type="Proteomes" id="UP000595373">
    <property type="component" value="Chromosome"/>
</dbReference>
<dbReference type="Pfam" id="PF03458">
    <property type="entry name" value="Gly_transporter"/>
    <property type="match status" value="2"/>
</dbReference>
<evidence type="ECO:0000256" key="1">
    <source>
        <dbReference type="ARBA" id="ARBA00004651"/>
    </source>
</evidence>
<accession>A0A9Q6Z1U2</accession>
<dbReference type="EMBL" id="CP066558">
    <property type="protein sequence ID" value="QQF82531.1"/>
    <property type="molecule type" value="Genomic_DNA"/>
</dbReference>